<accession>A0ABU9Z4X6</accession>
<dbReference type="Proteomes" id="UP001404845">
    <property type="component" value="Unassembled WGS sequence"/>
</dbReference>
<proteinExistence type="predicted"/>
<protein>
    <submittedName>
        <fullName evidence="3">Uncharacterized protein</fullName>
    </submittedName>
</protein>
<feature type="region of interest" description="Disordered" evidence="1">
    <location>
        <begin position="36"/>
        <end position="79"/>
    </location>
</feature>
<reference evidence="3 4" key="1">
    <citation type="journal article" date="2023" name="PLoS ONE">
        <title>Complete genome assembly of Hawai'i environmental nontuberculous mycobacteria reveals unexpected co-isolation with methylobacteria.</title>
        <authorList>
            <person name="Hendrix J."/>
            <person name="Epperson L.E."/>
            <person name="Tong E.I."/>
            <person name="Chan Y.L."/>
            <person name="Hasan N.A."/>
            <person name="Dawrs S.N."/>
            <person name="Norton G.J."/>
            <person name="Virdi R."/>
            <person name="Crooks J.L."/>
            <person name="Chan E.D."/>
            <person name="Honda J.R."/>
            <person name="Strong M."/>
        </authorList>
    </citation>
    <scope>NUCLEOTIDE SEQUENCE [LARGE SCALE GENOMIC DNA]</scope>
    <source>
        <strain evidence="3 4">NJH_HI01</strain>
    </source>
</reference>
<evidence type="ECO:0000256" key="1">
    <source>
        <dbReference type="SAM" id="MobiDB-lite"/>
    </source>
</evidence>
<sequence>MLKIAQAGVLFVAASAFGTIVAPACAFAEEVVVHGEHHGDSGHGHAVERHETDVHHGDAGHHGEHREVVRERGHGDDHH</sequence>
<dbReference type="EMBL" id="JAQYXL010000001">
    <property type="protein sequence ID" value="MEN3226333.1"/>
    <property type="molecule type" value="Genomic_DNA"/>
</dbReference>
<gene>
    <name evidence="3" type="ORF">PUR21_01365</name>
</gene>
<keyword evidence="2" id="KW-0732">Signal</keyword>
<keyword evidence="4" id="KW-1185">Reference proteome</keyword>
<feature type="chain" id="PRO_5047064300" evidence="2">
    <location>
        <begin position="29"/>
        <end position="79"/>
    </location>
</feature>
<evidence type="ECO:0000313" key="4">
    <source>
        <dbReference type="Proteomes" id="UP001404845"/>
    </source>
</evidence>
<organism evidence="3 4">
    <name type="scientific">Methylorubrum rhodesianum</name>
    <dbReference type="NCBI Taxonomy" id="29427"/>
    <lineage>
        <taxon>Bacteria</taxon>
        <taxon>Pseudomonadati</taxon>
        <taxon>Pseudomonadota</taxon>
        <taxon>Alphaproteobacteria</taxon>
        <taxon>Hyphomicrobiales</taxon>
        <taxon>Methylobacteriaceae</taxon>
        <taxon>Methylorubrum</taxon>
    </lineage>
</organism>
<comment type="caution">
    <text evidence="3">The sequence shown here is derived from an EMBL/GenBank/DDBJ whole genome shotgun (WGS) entry which is preliminary data.</text>
</comment>
<feature type="signal peptide" evidence="2">
    <location>
        <begin position="1"/>
        <end position="28"/>
    </location>
</feature>
<name>A0ABU9Z4X6_9HYPH</name>
<dbReference type="RefSeq" id="WP_200672146.1">
    <property type="nucleotide sequence ID" value="NZ_JACWCW010000108.1"/>
</dbReference>
<evidence type="ECO:0000313" key="3">
    <source>
        <dbReference type="EMBL" id="MEN3226333.1"/>
    </source>
</evidence>
<evidence type="ECO:0000256" key="2">
    <source>
        <dbReference type="SAM" id="SignalP"/>
    </source>
</evidence>